<dbReference type="Proteomes" id="UP001214854">
    <property type="component" value="Unassembled WGS sequence"/>
</dbReference>
<dbReference type="PANTHER" id="PTHR13887">
    <property type="entry name" value="GLUTATHIONE S-TRANSFERASE KAPPA"/>
    <property type="match status" value="1"/>
</dbReference>
<dbReference type="RefSeq" id="WP_272747318.1">
    <property type="nucleotide sequence ID" value="NZ_JAQQKX010000003.1"/>
</dbReference>
<dbReference type="PANTHER" id="PTHR13887:SF41">
    <property type="entry name" value="THIOREDOXIN SUPERFAMILY PROTEIN"/>
    <property type="match status" value="1"/>
</dbReference>
<comment type="caution">
    <text evidence="2">The sequence shown here is derived from an EMBL/GenBank/DDBJ whole genome shotgun (WGS) entry which is preliminary data.</text>
</comment>
<evidence type="ECO:0000313" key="3">
    <source>
        <dbReference type="Proteomes" id="UP001214854"/>
    </source>
</evidence>
<keyword evidence="3" id="KW-1185">Reference proteome</keyword>
<feature type="domain" description="DSBA-like thioredoxin" evidence="1">
    <location>
        <begin position="5"/>
        <end position="205"/>
    </location>
</feature>
<reference evidence="2 3" key="1">
    <citation type="submission" date="2023-01" db="EMBL/GenBank/DDBJ databases">
        <title>Novel species of the genus Asticcacaulis isolated from rivers.</title>
        <authorList>
            <person name="Lu H."/>
        </authorList>
    </citation>
    <scope>NUCLEOTIDE SEQUENCE [LARGE SCALE GENOMIC DNA]</scope>
    <source>
        <strain evidence="2 3">BYS171W</strain>
    </source>
</reference>
<evidence type="ECO:0000259" key="1">
    <source>
        <dbReference type="Pfam" id="PF01323"/>
    </source>
</evidence>
<sequence>MTAITVDIWSDIICPFCWIGKRQFERALNDFAGKDAITVRHRAFRLSPDAAPTPVKEMLQRKYNMTADQVAQNQARVVQMAASVGLDYHLDDTISGDTLKSHRLIKFAEDRGLAAEMVERLYRAYFSEGQSLFDDAVLVKLAAETGLDASEAEAFLKTDRYSDAVVEEQDFITQRGANGVPFFVINNKYAVSGAQPAEAFAQVLQRAWDDLPPEQRNAGQIRKDGACDDGVCAV</sequence>
<accession>A0ABT5HS71</accession>
<dbReference type="SUPFAM" id="SSF52833">
    <property type="entry name" value="Thioredoxin-like"/>
    <property type="match status" value="1"/>
</dbReference>
<proteinExistence type="predicted"/>
<protein>
    <submittedName>
        <fullName evidence="2">DsbA family oxidoreductase</fullName>
    </submittedName>
</protein>
<dbReference type="InterPro" id="IPR036249">
    <property type="entry name" value="Thioredoxin-like_sf"/>
</dbReference>
<gene>
    <name evidence="2" type="ORF">PQU92_06100</name>
</gene>
<name>A0ABT5HS71_9CAUL</name>
<dbReference type="InterPro" id="IPR001853">
    <property type="entry name" value="DSBA-like_thioredoxin_dom"/>
</dbReference>
<dbReference type="EMBL" id="JAQQKX010000003">
    <property type="protein sequence ID" value="MDC7682839.1"/>
    <property type="molecule type" value="Genomic_DNA"/>
</dbReference>
<organism evidence="2 3">
    <name type="scientific">Asticcacaulis aquaticus</name>
    <dbReference type="NCBI Taxonomy" id="2984212"/>
    <lineage>
        <taxon>Bacteria</taxon>
        <taxon>Pseudomonadati</taxon>
        <taxon>Pseudomonadota</taxon>
        <taxon>Alphaproteobacteria</taxon>
        <taxon>Caulobacterales</taxon>
        <taxon>Caulobacteraceae</taxon>
        <taxon>Asticcacaulis</taxon>
    </lineage>
</organism>
<dbReference type="Gene3D" id="3.40.30.10">
    <property type="entry name" value="Glutaredoxin"/>
    <property type="match status" value="1"/>
</dbReference>
<evidence type="ECO:0000313" key="2">
    <source>
        <dbReference type="EMBL" id="MDC7682839.1"/>
    </source>
</evidence>
<dbReference type="CDD" id="cd03024">
    <property type="entry name" value="DsbA_FrnE"/>
    <property type="match status" value="1"/>
</dbReference>
<dbReference type="Pfam" id="PF01323">
    <property type="entry name" value="DSBA"/>
    <property type="match status" value="1"/>
</dbReference>